<organism evidence="1 2">
    <name type="scientific">Nonomuraea recticatena</name>
    <dbReference type="NCBI Taxonomy" id="46178"/>
    <lineage>
        <taxon>Bacteria</taxon>
        <taxon>Bacillati</taxon>
        <taxon>Actinomycetota</taxon>
        <taxon>Actinomycetes</taxon>
        <taxon>Streptosporangiales</taxon>
        <taxon>Streptosporangiaceae</taxon>
        <taxon>Nonomuraea</taxon>
    </lineage>
</organism>
<gene>
    <name evidence="1" type="ORF">GCM10010412_006790</name>
</gene>
<dbReference type="InterPro" id="IPR006175">
    <property type="entry name" value="YjgF/YER057c/UK114"/>
</dbReference>
<reference evidence="1 2" key="1">
    <citation type="journal article" date="2019" name="Int. J. Syst. Evol. Microbiol.">
        <title>The Global Catalogue of Microorganisms (GCM) 10K type strain sequencing project: providing services to taxonomists for standard genome sequencing and annotation.</title>
        <authorList>
            <consortium name="The Broad Institute Genomics Platform"/>
            <consortium name="The Broad Institute Genome Sequencing Center for Infectious Disease"/>
            <person name="Wu L."/>
            <person name="Ma J."/>
        </authorList>
    </citation>
    <scope>NUCLEOTIDE SEQUENCE [LARGE SCALE GENOMIC DNA]</scope>
    <source>
        <strain evidence="1 2">JCM 6835</strain>
    </source>
</reference>
<dbReference type="PANTHER" id="PTHR43857:SF1">
    <property type="entry name" value="YJGH FAMILY PROTEIN"/>
    <property type="match status" value="1"/>
</dbReference>
<dbReference type="Proteomes" id="UP001501666">
    <property type="component" value="Unassembled WGS sequence"/>
</dbReference>
<dbReference type="PANTHER" id="PTHR43857">
    <property type="entry name" value="BLR7761 PROTEIN"/>
    <property type="match status" value="1"/>
</dbReference>
<keyword evidence="2" id="KW-1185">Reference proteome</keyword>
<comment type="caution">
    <text evidence="1">The sequence shown here is derived from an EMBL/GenBank/DDBJ whole genome shotgun (WGS) entry which is preliminary data.</text>
</comment>
<dbReference type="Gene3D" id="3.30.1330.40">
    <property type="entry name" value="RutC-like"/>
    <property type="match status" value="1"/>
</dbReference>
<proteinExistence type="predicted"/>
<evidence type="ECO:0000313" key="2">
    <source>
        <dbReference type="Proteomes" id="UP001501666"/>
    </source>
</evidence>
<evidence type="ECO:0008006" key="3">
    <source>
        <dbReference type="Google" id="ProtNLM"/>
    </source>
</evidence>
<protein>
    <recommendedName>
        <fullName evidence="3">RidA family protein</fullName>
    </recommendedName>
</protein>
<name>A0ABN3R6M4_9ACTN</name>
<dbReference type="CDD" id="cd00448">
    <property type="entry name" value="YjgF_YER057c_UK114_family"/>
    <property type="match status" value="1"/>
</dbReference>
<accession>A0ABN3R6M4</accession>
<dbReference type="RefSeq" id="WP_346143096.1">
    <property type="nucleotide sequence ID" value="NZ_BAAATE010000002.1"/>
</dbReference>
<dbReference type="EMBL" id="BAAATE010000002">
    <property type="protein sequence ID" value="GAA2645098.1"/>
    <property type="molecule type" value="Genomic_DNA"/>
</dbReference>
<dbReference type="Pfam" id="PF01042">
    <property type="entry name" value="Ribonuc_L-PSP"/>
    <property type="match status" value="1"/>
</dbReference>
<sequence>MERTAVNPWPFSVPLGFDQAQLVEGRRRELICSAQDAVDANGDSQHPGDLAAQLGLALDNLETVLAGADMTLANVVRLNFYTTDVNSLLQHFPLATKRFGGKRFATTVLGVASLAGPDLLVAIEATAMD</sequence>
<evidence type="ECO:0000313" key="1">
    <source>
        <dbReference type="EMBL" id="GAA2645098.1"/>
    </source>
</evidence>
<dbReference type="InterPro" id="IPR035959">
    <property type="entry name" value="RutC-like_sf"/>
</dbReference>
<dbReference type="SUPFAM" id="SSF55298">
    <property type="entry name" value="YjgF-like"/>
    <property type="match status" value="1"/>
</dbReference>